<accession>A0A8R1UR85</accession>
<organism evidence="1 2">
    <name type="scientific">Pristionchus pacificus</name>
    <name type="common">Parasitic nematode worm</name>
    <dbReference type="NCBI Taxonomy" id="54126"/>
    <lineage>
        <taxon>Eukaryota</taxon>
        <taxon>Metazoa</taxon>
        <taxon>Ecdysozoa</taxon>
        <taxon>Nematoda</taxon>
        <taxon>Chromadorea</taxon>
        <taxon>Rhabditida</taxon>
        <taxon>Rhabditina</taxon>
        <taxon>Diplogasteromorpha</taxon>
        <taxon>Diplogasteroidea</taxon>
        <taxon>Neodiplogasteridae</taxon>
        <taxon>Pristionchus</taxon>
    </lineage>
</organism>
<reference evidence="2" key="1">
    <citation type="journal article" date="2008" name="Nat. Genet.">
        <title>The Pristionchus pacificus genome provides a unique perspective on nematode lifestyle and parasitism.</title>
        <authorList>
            <person name="Dieterich C."/>
            <person name="Clifton S.W."/>
            <person name="Schuster L.N."/>
            <person name="Chinwalla A."/>
            <person name="Delehaunty K."/>
            <person name="Dinkelacker I."/>
            <person name="Fulton L."/>
            <person name="Fulton R."/>
            <person name="Godfrey J."/>
            <person name="Minx P."/>
            <person name="Mitreva M."/>
            <person name="Roeseler W."/>
            <person name="Tian H."/>
            <person name="Witte H."/>
            <person name="Yang S.P."/>
            <person name="Wilson R.K."/>
            <person name="Sommer R.J."/>
        </authorList>
    </citation>
    <scope>NUCLEOTIDE SEQUENCE [LARGE SCALE GENOMIC DNA]</scope>
    <source>
        <strain evidence="2">PS312</strain>
    </source>
</reference>
<keyword evidence="2" id="KW-1185">Reference proteome</keyword>
<dbReference type="Proteomes" id="UP000005239">
    <property type="component" value="Unassembled WGS sequence"/>
</dbReference>
<name>A0A2A6CXK2_PRIPA</name>
<dbReference type="AlphaFoldDB" id="A0A2A6CXK2"/>
<evidence type="ECO:0000313" key="2">
    <source>
        <dbReference type="Proteomes" id="UP000005239"/>
    </source>
</evidence>
<reference evidence="1" key="2">
    <citation type="submission" date="2022-06" db="UniProtKB">
        <authorList>
            <consortium name="EnsemblMetazoa"/>
        </authorList>
    </citation>
    <scope>IDENTIFICATION</scope>
    <source>
        <strain evidence="1">PS312</strain>
    </source>
</reference>
<dbReference type="EnsemblMetazoa" id="PPA36352.1">
    <property type="protein sequence ID" value="PPA36352.1"/>
    <property type="gene ID" value="WBGene00274721"/>
</dbReference>
<evidence type="ECO:0000313" key="1">
    <source>
        <dbReference type="EnsemblMetazoa" id="PPA36352.1"/>
    </source>
</evidence>
<proteinExistence type="predicted"/>
<gene>
    <name evidence="1" type="primary">WBGene00274721</name>
</gene>
<sequence length="181" mass="20430">MMPHISDPYDPADISVNLISFVPNMNVNLHDTNTDYGHFRKGIAATYSCFCQNTHHFLASKEDQHTCQRCSPGNRDLMEIVCALNRQGRPTLLLICTSQDGEIGAKAQMPDLFKYPNIATRLVAMMVPVTSRYEQSIMQALREKHPVHAVGDSINWSKTQNEQDGAIPRVMLCLGWTHQMQ</sequence>
<accession>A0A2A6CXK2</accession>
<protein>
    <submittedName>
        <fullName evidence="1">Uncharacterized protein</fullName>
    </submittedName>
</protein>